<keyword evidence="2" id="KW-1185">Reference proteome</keyword>
<proteinExistence type="predicted"/>
<dbReference type="EMBL" id="JARVCO010000010">
    <property type="protein sequence ID" value="MDZ8118786.1"/>
    <property type="molecule type" value="Genomic_DNA"/>
</dbReference>
<protein>
    <submittedName>
        <fullName evidence="1">Uncharacterized protein</fullName>
    </submittedName>
</protein>
<evidence type="ECO:0000313" key="2">
    <source>
        <dbReference type="Proteomes" id="UP001290861"/>
    </source>
</evidence>
<comment type="caution">
    <text evidence="1">The sequence shown here is derived from an EMBL/GenBank/DDBJ whole genome shotgun (WGS) entry which is preliminary data.</text>
</comment>
<accession>A0ABU5MXI5</accession>
<reference evidence="1 2" key="1">
    <citation type="journal article" date="2024" name="Appl. Environ. Microbiol.">
        <title>Pontiella agarivorans sp. nov., a novel marine anaerobic bacterium capable of degrading macroalgal polysaccharides and fixing nitrogen.</title>
        <authorList>
            <person name="Liu N."/>
            <person name="Kivenson V."/>
            <person name="Peng X."/>
            <person name="Cui Z."/>
            <person name="Lankiewicz T.S."/>
            <person name="Gosselin K.M."/>
            <person name="English C.J."/>
            <person name="Blair E.M."/>
            <person name="O'Malley M.A."/>
            <person name="Valentine D.L."/>
        </authorList>
    </citation>
    <scope>NUCLEOTIDE SEQUENCE [LARGE SCALE GENOMIC DNA]</scope>
    <source>
        <strain evidence="1 2">NLcol2</strain>
    </source>
</reference>
<evidence type="ECO:0000313" key="1">
    <source>
        <dbReference type="EMBL" id="MDZ8118786.1"/>
    </source>
</evidence>
<organism evidence="1 2">
    <name type="scientific">Pontiella agarivorans</name>
    <dbReference type="NCBI Taxonomy" id="3038953"/>
    <lineage>
        <taxon>Bacteria</taxon>
        <taxon>Pseudomonadati</taxon>
        <taxon>Kiritimatiellota</taxon>
        <taxon>Kiritimatiellia</taxon>
        <taxon>Kiritimatiellales</taxon>
        <taxon>Pontiellaceae</taxon>
        <taxon>Pontiella</taxon>
    </lineage>
</organism>
<gene>
    <name evidence="1" type="ORF">P9H32_09105</name>
</gene>
<dbReference type="Proteomes" id="UP001290861">
    <property type="component" value="Unassembled WGS sequence"/>
</dbReference>
<sequence>MKNESGETGKHFFGIATTQAETNHIHTALTVKKSAVNRRFQGVTHALKKK</sequence>
<name>A0ABU5MXI5_9BACT</name>